<keyword evidence="5" id="KW-1185">Reference proteome</keyword>
<evidence type="ECO:0000259" key="1">
    <source>
        <dbReference type="Pfam" id="PF01926"/>
    </source>
</evidence>
<dbReference type="EMBL" id="JALJZU010000039">
    <property type="protein sequence ID" value="MCP2012825.1"/>
    <property type="molecule type" value="Genomic_DNA"/>
</dbReference>
<dbReference type="InterPro" id="IPR021871">
    <property type="entry name" value="DUF3482"/>
</dbReference>
<evidence type="ECO:0000313" key="4">
    <source>
        <dbReference type="Proteomes" id="UP001155901"/>
    </source>
</evidence>
<gene>
    <name evidence="2" type="ORF">KVP70_32840</name>
    <name evidence="3" type="ORF">L1274_006596</name>
</gene>
<dbReference type="GO" id="GO:0005525">
    <property type="term" value="F:GTP binding"/>
    <property type="evidence" value="ECO:0007669"/>
    <property type="project" value="InterPro"/>
</dbReference>
<comment type="caution">
    <text evidence="2">The sequence shown here is derived from an EMBL/GenBank/DDBJ whole genome shotgun (WGS) entry which is preliminary data.</text>
</comment>
<name>A0AA41HKW3_9BURK</name>
<dbReference type="InterPro" id="IPR006073">
    <property type="entry name" value="GTP-bd"/>
</dbReference>
<proteinExistence type="predicted"/>
<reference evidence="3" key="2">
    <citation type="submission" date="2022-03" db="EMBL/GenBank/DDBJ databases">
        <title>Genome Encyclopedia of Bacteria and Archaea VI: Functional Genomics of Type Strains.</title>
        <authorList>
            <person name="Whitman W."/>
        </authorList>
    </citation>
    <scope>NUCLEOTIDE SEQUENCE</scope>
    <source>
        <strain evidence="3">HSC-15S17</strain>
    </source>
</reference>
<accession>A0AA41HKW3</accession>
<evidence type="ECO:0000313" key="5">
    <source>
        <dbReference type="Proteomes" id="UP001162889"/>
    </source>
</evidence>
<dbReference type="Pfam" id="PF11981">
    <property type="entry name" value="DUF3482"/>
    <property type="match status" value="1"/>
</dbReference>
<dbReference type="Proteomes" id="UP001162889">
    <property type="component" value="Unassembled WGS sequence"/>
</dbReference>
<feature type="domain" description="G" evidence="1">
    <location>
        <begin position="9"/>
        <end position="152"/>
    </location>
</feature>
<dbReference type="AlphaFoldDB" id="A0AA41HKW3"/>
<dbReference type="Pfam" id="PF01926">
    <property type="entry name" value="MMR_HSR1"/>
    <property type="match status" value="1"/>
</dbReference>
<dbReference type="RefSeq" id="WP_217946629.1">
    <property type="nucleotide sequence ID" value="NZ_JAHTGR010000056.1"/>
</dbReference>
<evidence type="ECO:0000313" key="2">
    <source>
        <dbReference type="EMBL" id="MBV6325703.1"/>
    </source>
</evidence>
<reference evidence="2" key="1">
    <citation type="submission" date="2021-07" db="EMBL/GenBank/DDBJ databases">
        <title>Characterization of violacein-producing bacteria and related species.</title>
        <authorList>
            <person name="Wilson H.S."/>
            <person name="De Leon M.E."/>
        </authorList>
    </citation>
    <scope>NUCLEOTIDE SEQUENCE</scope>
    <source>
        <strain evidence="2">HSC-15S17</strain>
    </source>
</reference>
<dbReference type="EMBL" id="JAHTGR010000056">
    <property type="protein sequence ID" value="MBV6325703.1"/>
    <property type="molecule type" value="Genomic_DNA"/>
</dbReference>
<evidence type="ECO:0000313" key="3">
    <source>
        <dbReference type="EMBL" id="MCP2012825.1"/>
    </source>
</evidence>
<sequence>MNKSAPIQLALISHTNNGKTTLARTLIGRDVGEVRDAAHVTIFAESHTLLETPEGDTLQLWDTPGFGDSVRLLKRLAQSGNPIGWFLREVIDRHGDRPFWLSQQALRAAKDAADVVLYLVNSAEPPEDAGYLPAEMQILAWLGKPVLVLLNQMGPPRPAAQEQAEQARWRDYLGQYPAVREVLPLDAFARCWIHERVFYAAVGKQLSEPMQAGYGRLLAVWEANNAQRYEQAMQSLARQLVLAVRDSEVIETEARSVLKSALKVVGIGKNEEQQRQDRAMAAFVARLNQATATMTRELLILHQLDPADAVKINARVRDNFSVRAPIDQAQAGLLGAMISGAATGLSADLLSGGLSLGGGALLGGVVGALTFAGAAWGFNSSTDRQQATMQFTDAFMRTLVVAGVLRYLAVAHFGRGRGDFIEGESPAFWQSEVEQMVAQHDAELLALWRSARADHAAEPAMSLIQPLVQRIASATLARLYPGMQR</sequence>
<protein>
    <submittedName>
        <fullName evidence="2">DUF3482 domain-containing protein</fullName>
    </submittedName>
</protein>
<dbReference type="Proteomes" id="UP001155901">
    <property type="component" value="Unassembled WGS sequence"/>
</dbReference>
<organism evidence="2 4">
    <name type="scientific">Duganella violaceipulchra</name>
    <dbReference type="NCBI Taxonomy" id="2849652"/>
    <lineage>
        <taxon>Bacteria</taxon>
        <taxon>Pseudomonadati</taxon>
        <taxon>Pseudomonadota</taxon>
        <taxon>Betaproteobacteria</taxon>
        <taxon>Burkholderiales</taxon>
        <taxon>Oxalobacteraceae</taxon>
        <taxon>Telluria group</taxon>
        <taxon>Duganella</taxon>
    </lineage>
</organism>